<feature type="binding site" evidence="10">
    <location>
        <position position="295"/>
    </location>
    <ligand>
        <name>UDP-N-acetyl-alpha-D-glucosamine</name>
        <dbReference type="ChEBI" id="CHEBI:57705"/>
    </ligand>
</feature>
<feature type="binding site" evidence="10">
    <location>
        <begin position="10"/>
        <end position="12"/>
    </location>
    <ligand>
        <name>UDP-N-acetyl-alpha-D-glucosamine</name>
        <dbReference type="ChEBI" id="CHEBI:57705"/>
    </ligand>
</feature>
<keyword evidence="3 10" id="KW-0328">Glycosyltransferase</keyword>
<feature type="domain" description="Glycosyltransferase family 28 N-terminal" evidence="12">
    <location>
        <begin position="3"/>
        <end position="139"/>
    </location>
</feature>
<dbReference type="InterPro" id="IPR007235">
    <property type="entry name" value="Glyco_trans_28_C"/>
</dbReference>
<keyword evidence="11" id="KW-0812">Transmembrane</keyword>
<dbReference type="STRING" id="1817825.A2720_01375"/>
<dbReference type="GO" id="GO:0005975">
    <property type="term" value="P:carbohydrate metabolic process"/>
    <property type="evidence" value="ECO:0007669"/>
    <property type="project" value="InterPro"/>
</dbReference>
<name>A0A1F5NUD2_9BACT</name>
<dbReference type="PANTHER" id="PTHR21015">
    <property type="entry name" value="UDP-N-ACETYLGLUCOSAMINE--N-ACETYLMURAMYL-(PENTAPEPTIDE) PYROPHOSPHORYL-UNDECAPRENOL N-ACETYLGLUCOSAMINE TRANSFERASE 1"/>
    <property type="match status" value="1"/>
</dbReference>
<protein>
    <recommendedName>
        <fullName evidence="10">UDP-N-acetylglucosamine--N-acetylmuramyl-(pentapeptide) pyrophosphoryl-undecaprenol N-acetylglucosamine transferase</fullName>
        <ecNumber evidence="10">2.4.1.227</ecNumber>
    </recommendedName>
    <alternativeName>
        <fullName evidence="10">Undecaprenyl-PP-MurNAc-pentapeptide-UDPGlcNAc GlcNAc transferase</fullName>
    </alternativeName>
</protein>
<dbReference type="EC" id="2.4.1.227" evidence="10"/>
<keyword evidence="6 10" id="KW-0573">Peptidoglycan synthesis</keyword>
<evidence type="ECO:0000256" key="10">
    <source>
        <dbReference type="HAMAP-Rule" id="MF_00033"/>
    </source>
</evidence>
<keyword evidence="7 10" id="KW-0472">Membrane</keyword>
<comment type="function">
    <text evidence="10">Cell wall formation. Catalyzes the transfer of a GlcNAc subunit on undecaprenyl-pyrophosphoryl-MurNAc-pentapeptide (lipid intermediate I) to form undecaprenyl-pyrophosphoryl-MurNAc-(pentapeptide)GlcNAc (lipid intermediate II).</text>
</comment>
<dbReference type="PANTHER" id="PTHR21015:SF22">
    <property type="entry name" value="GLYCOSYLTRANSFERASE"/>
    <property type="match status" value="1"/>
</dbReference>
<evidence type="ECO:0000313" key="15">
    <source>
        <dbReference type="Proteomes" id="UP000178892"/>
    </source>
</evidence>
<dbReference type="AlphaFoldDB" id="A0A1F5NUD2"/>
<evidence type="ECO:0000256" key="11">
    <source>
        <dbReference type="SAM" id="Phobius"/>
    </source>
</evidence>
<dbReference type="InterPro" id="IPR004276">
    <property type="entry name" value="GlycoTrans_28_N"/>
</dbReference>
<gene>
    <name evidence="10" type="primary">murG</name>
    <name evidence="14" type="ORF">A2720_01375</name>
</gene>
<comment type="catalytic activity">
    <reaction evidence="10">
        <text>di-trans,octa-cis-undecaprenyl diphospho-N-acetyl-alpha-D-muramoyl-L-alanyl-D-glutamyl-meso-2,6-diaminopimeloyl-D-alanyl-D-alanine + UDP-N-acetyl-alpha-D-glucosamine = di-trans,octa-cis-undecaprenyl diphospho-[N-acetyl-alpha-D-glucosaminyl-(1-&gt;4)]-N-acetyl-alpha-D-muramoyl-L-alanyl-D-glutamyl-meso-2,6-diaminopimeloyl-D-alanyl-D-alanine + UDP + H(+)</text>
        <dbReference type="Rhea" id="RHEA:31227"/>
        <dbReference type="ChEBI" id="CHEBI:15378"/>
        <dbReference type="ChEBI" id="CHEBI:57705"/>
        <dbReference type="ChEBI" id="CHEBI:58223"/>
        <dbReference type="ChEBI" id="CHEBI:61387"/>
        <dbReference type="ChEBI" id="CHEBI:61388"/>
        <dbReference type="EC" id="2.4.1.227"/>
    </reaction>
</comment>
<evidence type="ECO:0000313" key="14">
    <source>
        <dbReference type="EMBL" id="OGE81174.1"/>
    </source>
</evidence>
<dbReference type="Pfam" id="PF03033">
    <property type="entry name" value="Glyco_transf_28"/>
    <property type="match status" value="1"/>
</dbReference>
<feature type="binding site" evidence="10">
    <location>
        <position position="175"/>
    </location>
    <ligand>
        <name>UDP-N-acetyl-alpha-D-glucosamine</name>
        <dbReference type="ChEBI" id="CHEBI:57705"/>
    </ligand>
</feature>
<dbReference type="GO" id="GO:0051301">
    <property type="term" value="P:cell division"/>
    <property type="evidence" value="ECO:0007669"/>
    <property type="project" value="UniProtKB-KW"/>
</dbReference>
<dbReference type="CDD" id="cd03785">
    <property type="entry name" value="GT28_MurG"/>
    <property type="match status" value="1"/>
</dbReference>
<keyword evidence="2 10" id="KW-0132">Cell division</keyword>
<evidence type="ECO:0000256" key="9">
    <source>
        <dbReference type="ARBA" id="ARBA00023316"/>
    </source>
</evidence>
<dbReference type="GO" id="GO:0008360">
    <property type="term" value="P:regulation of cell shape"/>
    <property type="evidence" value="ECO:0007669"/>
    <property type="project" value="UniProtKB-KW"/>
</dbReference>
<evidence type="ECO:0000256" key="8">
    <source>
        <dbReference type="ARBA" id="ARBA00023306"/>
    </source>
</evidence>
<dbReference type="GO" id="GO:0009252">
    <property type="term" value="P:peptidoglycan biosynthetic process"/>
    <property type="evidence" value="ECO:0007669"/>
    <property type="project" value="UniProtKB-UniRule"/>
</dbReference>
<evidence type="ECO:0000256" key="4">
    <source>
        <dbReference type="ARBA" id="ARBA00022679"/>
    </source>
</evidence>
<dbReference type="GO" id="GO:0050511">
    <property type="term" value="F:undecaprenyldiphospho-muramoylpentapeptide beta-N-acetylglucosaminyltransferase activity"/>
    <property type="evidence" value="ECO:0007669"/>
    <property type="project" value="UniProtKB-UniRule"/>
</dbReference>
<feature type="transmembrane region" description="Helical" evidence="11">
    <location>
        <begin position="71"/>
        <end position="89"/>
    </location>
</feature>
<keyword evidence="11" id="KW-1133">Transmembrane helix</keyword>
<organism evidence="14 15">
    <name type="scientific">Candidatus Doudnabacteria bacterium RIFCSPHIGHO2_01_FULL_46_24</name>
    <dbReference type="NCBI Taxonomy" id="1817825"/>
    <lineage>
        <taxon>Bacteria</taxon>
        <taxon>Candidatus Doudnaibacteriota</taxon>
    </lineage>
</organism>
<comment type="pathway">
    <text evidence="10">Cell wall biogenesis; peptidoglycan biosynthesis.</text>
</comment>
<evidence type="ECO:0000256" key="5">
    <source>
        <dbReference type="ARBA" id="ARBA00022960"/>
    </source>
</evidence>
<keyword evidence="5 10" id="KW-0133">Cell shape</keyword>
<keyword evidence="9 10" id="KW-0961">Cell wall biogenesis/degradation</keyword>
<comment type="subcellular location">
    <subcellularLocation>
        <location evidence="10">Cell membrane</location>
        <topology evidence="10">Peripheral membrane protein</topology>
        <orientation evidence="10">Cytoplasmic side</orientation>
    </subcellularLocation>
</comment>
<comment type="caution">
    <text evidence="14">The sequence shown here is derived from an EMBL/GenBank/DDBJ whole genome shotgun (WGS) entry which is preliminary data.</text>
</comment>
<reference evidence="14 15" key="1">
    <citation type="journal article" date="2016" name="Nat. Commun.">
        <title>Thousands of microbial genomes shed light on interconnected biogeochemical processes in an aquifer system.</title>
        <authorList>
            <person name="Anantharaman K."/>
            <person name="Brown C.T."/>
            <person name="Hug L.A."/>
            <person name="Sharon I."/>
            <person name="Castelle C.J."/>
            <person name="Probst A.J."/>
            <person name="Thomas B.C."/>
            <person name="Singh A."/>
            <person name="Wilkins M.J."/>
            <person name="Karaoz U."/>
            <person name="Brodie E.L."/>
            <person name="Williams K.H."/>
            <person name="Hubbard S.S."/>
            <person name="Banfield J.F."/>
        </authorList>
    </citation>
    <scope>NUCLEOTIDE SEQUENCE [LARGE SCALE GENOMIC DNA]</scope>
</reference>
<dbReference type="GO" id="GO:0071555">
    <property type="term" value="P:cell wall organization"/>
    <property type="evidence" value="ECO:0007669"/>
    <property type="project" value="UniProtKB-KW"/>
</dbReference>
<evidence type="ECO:0000256" key="3">
    <source>
        <dbReference type="ARBA" id="ARBA00022676"/>
    </source>
</evidence>
<dbReference type="EMBL" id="MFEL01000010">
    <property type="protein sequence ID" value="OGE81174.1"/>
    <property type="molecule type" value="Genomic_DNA"/>
</dbReference>
<sequence>MKILLAGGGSGGPVTPVLAVAQEIKKFKPRSEFLFIGTKGGMEQKLVSDFGIPFRAMPAAKFRRYFSLKNLFVPLVFIASLISAWRLVNSFQPDAVFSAGGFVAVPICWIAKLHKAKIIIHQQDVRISLTNKLIAPIADIITTAFEYSAKNFYVGSGLFAKNPKNRAEWVGNPFRSEFAKNAAPDRKVLNLHDKLPLLLILGGATGAVQINDVIRACLPELLKSHQVVHQTGTGKSIDFIHPDYHQYELITPFDKYATALRLADIVIARGGLSTITELSALGKIALIVPMFGTHQEENATILRHTVSAVVLDEREFNPVDLPNIVNSLKFNPQRQKLLSENISRLMPKDAAARLAKLIIKTVNGTR</sequence>
<evidence type="ECO:0000256" key="7">
    <source>
        <dbReference type="ARBA" id="ARBA00023136"/>
    </source>
</evidence>
<feature type="domain" description="Glycosyl transferase family 28 C-terminal" evidence="13">
    <location>
        <begin position="198"/>
        <end position="346"/>
    </location>
</feature>
<evidence type="ECO:0000259" key="12">
    <source>
        <dbReference type="Pfam" id="PF03033"/>
    </source>
</evidence>
<evidence type="ECO:0000259" key="13">
    <source>
        <dbReference type="Pfam" id="PF04101"/>
    </source>
</evidence>
<dbReference type="Pfam" id="PF04101">
    <property type="entry name" value="Glyco_tran_28_C"/>
    <property type="match status" value="1"/>
</dbReference>
<keyword evidence="4 10" id="KW-0808">Transferase</keyword>
<evidence type="ECO:0000256" key="6">
    <source>
        <dbReference type="ARBA" id="ARBA00022984"/>
    </source>
</evidence>
<dbReference type="GO" id="GO:0051991">
    <property type="term" value="F:UDP-N-acetyl-D-glucosamine:N-acetylmuramoyl-L-alanyl-D-glutamyl-meso-2,6-diaminopimelyl-D-alanyl-D-alanine-diphosphoundecaprenol 4-beta-N-acetylglucosaminlytransferase activity"/>
    <property type="evidence" value="ECO:0007669"/>
    <property type="project" value="RHEA"/>
</dbReference>
<dbReference type="Gene3D" id="3.40.50.2000">
    <property type="entry name" value="Glycogen Phosphorylase B"/>
    <property type="match status" value="2"/>
</dbReference>
<dbReference type="InterPro" id="IPR006009">
    <property type="entry name" value="GlcNAc_MurG"/>
</dbReference>
<comment type="caution">
    <text evidence="10">Lacks conserved residue(s) required for the propagation of feature annotation.</text>
</comment>
<proteinExistence type="inferred from homology"/>
<dbReference type="SUPFAM" id="SSF53756">
    <property type="entry name" value="UDP-Glycosyltransferase/glycogen phosphorylase"/>
    <property type="match status" value="1"/>
</dbReference>
<accession>A0A1F5NUD2</accession>
<keyword evidence="1 10" id="KW-1003">Cell membrane</keyword>
<keyword evidence="8 10" id="KW-0131">Cell cycle</keyword>
<evidence type="ECO:0000256" key="2">
    <source>
        <dbReference type="ARBA" id="ARBA00022618"/>
    </source>
</evidence>
<evidence type="ECO:0000256" key="1">
    <source>
        <dbReference type="ARBA" id="ARBA00022475"/>
    </source>
</evidence>
<dbReference type="UniPathway" id="UPA00219"/>
<dbReference type="GO" id="GO:0005886">
    <property type="term" value="C:plasma membrane"/>
    <property type="evidence" value="ECO:0007669"/>
    <property type="project" value="UniProtKB-SubCell"/>
</dbReference>
<comment type="similarity">
    <text evidence="10">Belongs to the glycosyltransferase 28 family. MurG subfamily.</text>
</comment>
<dbReference type="Proteomes" id="UP000178892">
    <property type="component" value="Unassembled WGS sequence"/>
</dbReference>
<dbReference type="HAMAP" id="MF_00033">
    <property type="entry name" value="MurG"/>
    <property type="match status" value="1"/>
</dbReference>